<name>A0ABW3TB78_9RHOB</name>
<evidence type="ECO:0000313" key="2">
    <source>
        <dbReference type="Proteomes" id="UP001597151"/>
    </source>
</evidence>
<sequence>MADALTARDVEALFTRADGSYAFARWGRPIAPVVFGVEEDTLTVIKGALEAVVALAGHRMAETDPELGANLMVFFFREWDELPEVPNLDRLVPDLVPLVAKLKAVEANQYRIFRFDPDGGIKASFVFLRMDAALSAVSADVLALSQVVQTILLWSDRAFRDRSPLAVLEGRTILRPEIAGLIRAAYDPVMPVAARDPSHALRLQARLRAAQ</sequence>
<organism evidence="1 2">
    <name type="scientific">Seohaeicola saemankumensis</name>
    <dbReference type="NCBI Taxonomy" id="481181"/>
    <lineage>
        <taxon>Bacteria</taxon>
        <taxon>Pseudomonadati</taxon>
        <taxon>Pseudomonadota</taxon>
        <taxon>Alphaproteobacteria</taxon>
        <taxon>Rhodobacterales</taxon>
        <taxon>Roseobacteraceae</taxon>
        <taxon>Seohaeicola</taxon>
    </lineage>
</organism>
<accession>A0ABW3TB78</accession>
<dbReference type="Proteomes" id="UP001597151">
    <property type="component" value="Unassembled WGS sequence"/>
</dbReference>
<dbReference type="RefSeq" id="WP_380789340.1">
    <property type="nucleotide sequence ID" value="NZ_JBHTKR010000002.1"/>
</dbReference>
<keyword evidence="2" id="KW-1185">Reference proteome</keyword>
<dbReference type="EMBL" id="JBHTKR010000002">
    <property type="protein sequence ID" value="MFD1193990.1"/>
    <property type="molecule type" value="Genomic_DNA"/>
</dbReference>
<protein>
    <submittedName>
        <fullName evidence="1">Uncharacterized protein</fullName>
    </submittedName>
</protein>
<proteinExistence type="predicted"/>
<evidence type="ECO:0000313" key="1">
    <source>
        <dbReference type="EMBL" id="MFD1193990.1"/>
    </source>
</evidence>
<reference evidence="2" key="1">
    <citation type="journal article" date="2019" name="Int. J. Syst. Evol. Microbiol.">
        <title>The Global Catalogue of Microorganisms (GCM) 10K type strain sequencing project: providing services to taxonomists for standard genome sequencing and annotation.</title>
        <authorList>
            <consortium name="The Broad Institute Genomics Platform"/>
            <consortium name="The Broad Institute Genome Sequencing Center for Infectious Disease"/>
            <person name="Wu L."/>
            <person name="Ma J."/>
        </authorList>
    </citation>
    <scope>NUCLEOTIDE SEQUENCE [LARGE SCALE GENOMIC DNA]</scope>
    <source>
        <strain evidence="2">CCUG 55328</strain>
    </source>
</reference>
<comment type="caution">
    <text evidence="1">The sequence shown here is derived from an EMBL/GenBank/DDBJ whole genome shotgun (WGS) entry which is preliminary data.</text>
</comment>
<gene>
    <name evidence="1" type="ORF">ACFQ3C_04850</name>
</gene>